<feature type="transmembrane region" description="Helical" evidence="6">
    <location>
        <begin position="238"/>
        <end position="255"/>
    </location>
</feature>
<feature type="transmembrane region" description="Helical" evidence="6">
    <location>
        <begin position="374"/>
        <end position="393"/>
    </location>
</feature>
<dbReference type="Pfam" id="PF07690">
    <property type="entry name" value="MFS_1"/>
    <property type="match status" value="1"/>
</dbReference>
<feature type="transmembrane region" description="Helical" evidence="6">
    <location>
        <begin position="173"/>
        <end position="192"/>
    </location>
</feature>
<dbReference type="InterPro" id="IPR011701">
    <property type="entry name" value="MFS"/>
</dbReference>
<dbReference type="PANTHER" id="PTHR42718:SF9">
    <property type="entry name" value="MAJOR FACILITATOR SUPERFAMILY MULTIDRUG TRANSPORTER MFSC"/>
    <property type="match status" value="1"/>
</dbReference>
<keyword evidence="5 6" id="KW-0472">Membrane</keyword>
<feature type="transmembrane region" description="Helical" evidence="6">
    <location>
        <begin position="108"/>
        <end position="129"/>
    </location>
</feature>
<feature type="transmembrane region" description="Helical" evidence="6">
    <location>
        <begin position="20"/>
        <end position="41"/>
    </location>
</feature>
<evidence type="ECO:0000256" key="6">
    <source>
        <dbReference type="SAM" id="Phobius"/>
    </source>
</evidence>
<feature type="transmembrane region" description="Helical" evidence="6">
    <location>
        <begin position="82"/>
        <end position="102"/>
    </location>
</feature>
<feature type="transmembrane region" description="Helical" evidence="6">
    <location>
        <begin position="341"/>
        <end position="362"/>
    </location>
</feature>
<dbReference type="RefSeq" id="WP_321560738.1">
    <property type="nucleotide sequence ID" value="NZ_CP139558.1"/>
</dbReference>
<evidence type="ECO:0000313" key="7">
    <source>
        <dbReference type="EMBL" id="WPU91572.1"/>
    </source>
</evidence>
<dbReference type="EMBL" id="CP139558">
    <property type="protein sequence ID" value="WPU91572.1"/>
    <property type="molecule type" value="Genomic_DNA"/>
</dbReference>
<evidence type="ECO:0000256" key="3">
    <source>
        <dbReference type="ARBA" id="ARBA00022692"/>
    </source>
</evidence>
<protein>
    <submittedName>
        <fullName evidence="7">MFS transporter</fullName>
    </submittedName>
</protein>
<evidence type="ECO:0000256" key="1">
    <source>
        <dbReference type="ARBA" id="ARBA00004141"/>
    </source>
</evidence>
<evidence type="ECO:0000256" key="2">
    <source>
        <dbReference type="ARBA" id="ARBA00022448"/>
    </source>
</evidence>
<keyword evidence="4 6" id="KW-1133">Transmembrane helix</keyword>
<keyword evidence="2" id="KW-0813">Transport</keyword>
<reference evidence="7 8" key="1">
    <citation type="submission" date="2023-11" db="EMBL/GenBank/DDBJ databases">
        <title>Analysis of the Genomes of Mucilaginibacter gossypii cycad 4 and M. sabulilitoris SNA2: microbes with the potential for plant growth promotion.</title>
        <authorList>
            <person name="Hirsch A.M."/>
            <person name="Humm E."/>
            <person name="Rubbi M."/>
            <person name="Del Vecchio G."/>
            <person name="Ha S.M."/>
            <person name="Pellegrini M."/>
            <person name="Gunsalus R.P."/>
        </authorList>
    </citation>
    <scope>NUCLEOTIDE SEQUENCE [LARGE SCALE GENOMIC DNA]</scope>
    <source>
        <strain evidence="7 8">SNA2</strain>
    </source>
</reference>
<gene>
    <name evidence="7" type="ORF">SNE25_19845</name>
</gene>
<organism evidence="7 8">
    <name type="scientific">Mucilaginibacter sabulilitoris</name>
    <dbReference type="NCBI Taxonomy" id="1173583"/>
    <lineage>
        <taxon>Bacteria</taxon>
        <taxon>Pseudomonadati</taxon>
        <taxon>Bacteroidota</taxon>
        <taxon>Sphingobacteriia</taxon>
        <taxon>Sphingobacteriales</taxon>
        <taxon>Sphingobacteriaceae</taxon>
        <taxon>Mucilaginibacter</taxon>
    </lineage>
</organism>
<dbReference type="Gene3D" id="1.20.1250.20">
    <property type="entry name" value="MFS general substrate transporter like domains"/>
    <property type="match status" value="1"/>
</dbReference>
<sequence length="551" mass="61782">MESAYFKNWITGWHWGVRIALFFIMVSGLVQLGLFVLTQSYMVAYLGAQPEDIQFGVMSTYAGIITVLPLQFRFFKYFQTRSYLLASMMMAIVLNIACLYCQDINLFLIIRFAQGIITANVIVFGLLLVFTRLPSERAKTVAPAVFYGTLLSNAVLIGLLAGVVVESADWKVTYYYLVLFQLLLLVIILLMLKEKSVTRHYPLYQVDWAGVVIFACAALSLAYTTIYGSKYYWFADVRIRRGAIATVIGVVLFLYRQYMLKRPVIHLSIFKSRNFVAAVCLLAIYYGCKDSINLVYNYAGGVLKWSALQVMTLALWNIVGMVGVLVVVIRLMLVKKVTIKGLLIAGFALLGAFNCWMSFLLTPDLAFTDLLLPVFLQGVASGFLFVPIMIYVLSSTPAYAGMSGMLVAACTRFTATANSFAGFYNLQLYFNQYFKEGFLGYLTTDNQNMATRLTNYRELYASKGFTVEQASVLANAAVWQNLTQQSQLLTNRALFIGFAILSLVVALLMLVIPAIGKIWLHLNKQRMAMVLGDRILNMAGMIKTLTISEKR</sequence>
<feature type="transmembrane region" description="Helical" evidence="6">
    <location>
        <begin position="141"/>
        <end position="161"/>
    </location>
</feature>
<evidence type="ECO:0000256" key="5">
    <source>
        <dbReference type="ARBA" id="ARBA00023136"/>
    </source>
</evidence>
<feature type="transmembrane region" description="Helical" evidence="6">
    <location>
        <begin position="307"/>
        <end position="329"/>
    </location>
</feature>
<comment type="subcellular location">
    <subcellularLocation>
        <location evidence="1">Membrane</location>
        <topology evidence="1">Multi-pass membrane protein</topology>
    </subcellularLocation>
</comment>
<feature type="transmembrane region" description="Helical" evidence="6">
    <location>
        <begin position="53"/>
        <end position="70"/>
    </location>
</feature>
<evidence type="ECO:0000256" key="4">
    <source>
        <dbReference type="ARBA" id="ARBA00022989"/>
    </source>
</evidence>
<name>A0ABZ0TF21_9SPHI</name>
<dbReference type="InterPro" id="IPR036259">
    <property type="entry name" value="MFS_trans_sf"/>
</dbReference>
<evidence type="ECO:0000313" key="8">
    <source>
        <dbReference type="Proteomes" id="UP001324380"/>
    </source>
</evidence>
<accession>A0ABZ0TF21</accession>
<feature type="transmembrane region" description="Helical" evidence="6">
    <location>
        <begin position="267"/>
        <end position="287"/>
    </location>
</feature>
<feature type="transmembrane region" description="Helical" evidence="6">
    <location>
        <begin position="493"/>
        <end position="520"/>
    </location>
</feature>
<dbReference type="Proteomes" id="UP001324380">
    <property type="component" value="Chromosome"/>
</dbReference>
<keyword evidence="8" id="KW-1185">Reference proteome</keyword>
<dbReference type="PANTHER" id="PTHR42718">
    <property type="entry name" value="MAJOR FACILITATOR SUPERFAMILY MULTIDRUG TRANSPORTER MFSC"/>
    <property type="match status" value="1"/>
</dbReference>
<proteinExistence type="predicted"/>
<keyword evidence="3 6" id="KW-0812">Transmembrane</keyword>
<dbReference type="SUPFAM" id="SSF103473">
    <property type="entry name" value="MFS general substrate transporter"/>
    <property type="match status" value="1"/>
</dbReference>
<feature type="transmembrane region" description="Helical" evidence="6">
    <location>
        <begin position="204"/>
        <end position="226"/>
    </location>
</feature>